<organism evidence="1 2">
    <name type="scientific">Candidatus Marsarchaeota G2 archaeon ECH_B_SAG-C16</name>
    <dbReference type="NCBI Taxonomy" id="1978163"/>
    <lineage>
        <taxon>Archaea</taxon>
        <taxon>Candidatus Marsarchaeota</taxon>
        <taxon>Candidatus Marsarchaeota group 2</taxon>
    </lineage>
</organism>
<evidence type="ECO:0000313" key="1">
    <source>
        <dbReference type="EMBL" id="PSN96189.1"/>
    </source>
</evidence>
<dbReference type="AlphaFoldDB" id="A0A2R6BC01"/>
<protein>
    <submittedName>
        <fullName evidence="1">Uncharacterized protein</fullName>
    </submittedName>
</protein>
<accession>A0A2R6BC01</accession>
<dbReference type="SUPFAM" id="SSF143870">
    <property type="entry name" value="PF0523-like"/>
    <property type="match status" value="1"/>
</dbReference>
<sequence length="163" mass="18574">MSSTEIKIGSKRFSLHVLQERSEHPTQPGIGSILSGSTFEKVLYHSQAELDTLLIYSAFYHACLRWSTGENISKKFAYEFLVCLTGETQLNRLLPYTICTPENHTSEFRHYLFEFELSPIEEVNTQTSVQTVDPMDPPLHWPPTKGLRAKLAEIQLKLLSKSS</sequence>
<dbReference type="InterPro" id="IPR036504">
    <property type="entry name" value="CGI121/TPRKB_sf"/>
</dbReference>
<dbReference type="Proteomes" id="UP000240681">
    <property type="component" value="Unassembled WGS sequence"/>
</dbReference>
<comment type="caution">
    <text evidence="1">The sequence shown here is derived from an EMBL/GenBank/DDBJ whole genome shotgun (WGS) entry which is preliminary data.</text>
</comment>
<dbReference type="Gene3D" id="3.30.2380.10">
    <property type="entry name" value="CGI121/TPRKB"/>
    <property type="match status" value="1"/>
</dbReference>
<gene>
    <name evidence="1" type="ORF">B9Q09_02395</name>
</gene>
<reference evidence="1 2" key="1">
    <citation type="submission" date="2017-04" db="EMBL/GenBank/DDBJ databases">
        <title>Novel microbial lineages endemic to geothermal iron-oxide mats fill important gaps in the evolutionary history of Archaea.</title>
        <authorList>
            <person name="Jay Z.J."/>
            <person name="Beam J.P."/>
            <person name="Dlakic M."/>
            <person name="Rusch D.B."/>
            <person name="Kozubal M.A."/>
            <person name="Inskeep W.P."/>
        </authorList>
    </citation>
    <scope>NUCLEOTIDE SEQUENCE [LARGE SCALE GENOMIC DNA]</scope>
    <source>
        <strain evidence="1">ECH_B_SAG-C16</strain>
    </source>
</reference>
<dbReference type="EMBL" id="NEXK01000049">
    <property type="protein sequence ID" value="PSN96189.1"/>
    <property type="molecule type" value="Genomic_DNA"/>
</dbReference>
<proteinExistence type="predicted"/>
<name>A0A2R6BC01_9ARCH</name>
<evidence type="ECO:0000313" key="2">
    <source>
        <dbReference type="Proteomes" id="UP000240681"/>
    </source>
</evidence>